<reference evidence="2 3" key="1">
    <citation type="submission" date="2019-04" db="EMBL/GenBank/DDBJ databases">
        <authorList>
            <person name="Jiang L."/>
        </authorList>
    </citation>
    <scope>NUCLEOTIDE SEQUENCE [LARGE SCALE GENOMIC DNA]</scope>
    <source>
        <strain evidence="2 3">YIM 131853</strain>
    </source>
</reference>
<dbReference type="Proteomes" id="UP000309133">
    <property type="component" value="Unassembled WGS sequence"/>
</dbReference>
<evidence type="ECO:0000313" key="3">
    <source>
        <dbReference type="Proteomes" id="UP000309133"/>
    </source>
</evidence>
<name>A0A4S4FL26_9MICO</name>
<protein>
    <submittedName>
        <fullName evidence="2">Uncharacterized protein</fullName>
    </submittedName>
</protein>
<dbReference type="AlphaFoldDB" id="A0A4S4FL26"/>
<accession>A0A4S4FL26</accession>
<keyword evidence="1" id="KW-0472">Membrane</keyword>
<proteinExistence type="predicted"/>
<keyword evidence="1" id="KW-1133">Transmembrane helix</keyword>
<evidence type="ECO:0000256" key="1">
    <source>
        <dbReference type="SAM" id="Phobius"/>
    </source>
</evidence>
<evidence type="ECO:0000313" key="2">
    <source>
        <dbReference type="EMBL" id="THG30015.1"/>
    </source>
</evidence>
<gene>
    <name evidence="2" type="ORF">E6C64_15355</name>
</gene>
<keyword evidence="1" id="KW-0812">Transmembrane</keyword>
<dbReference type="EMBL" id="SSSM01000005">
    <property type="protein sequence ID" value="THG30015.1"/>
    <property type="molecule type" value="Genomic_DNA"/>
</dbReference>
<comment type="caution">
    <text evidence="2">The sequence shown here is derived from an EMBL/GenBank/DDBJ whole genome shotgun (WGS) entry which is preliminary data.</text>
</comment>
<keyword evidence="3" id="KW-1185">Reference proteome</keyword>
<organism evidence="2 3">
    <name type="scientific">Naasia lichenicola</name>
    <dbReference type="NCBI Taxonomy" id="2565933"/>
    <lineage>
        <taxon>Bacteria</taxon>
        <taxon>Bacillati</taxon>
        <taxon>Actinomycetota</taxon>
        <taxon>Actinomycetes</taxon>
        <taxon>Micrococcales</taxon>
        <taxon>Microbacteriaceae</taxon>
        <taxon>Naasia</taxon>
    </lineage>
</organism>
<dbReference type="RefSeq" id="WP_136428349.1">
    <property type="nucleotide sequence ID" value="NZ_SSSM01000005.1"/>
</dbReference>
<sequence>MTALPALRFPAQTRRSRVSSSRLIEWQKQPGLWLGTLNGQIAGTVTRVGVTYRAVDWAGQRVGSYLTLHAAQGAFESIRIADLTGTVYGRSLRSEVIRSSAVGLAIAFTAATAGTVLVNAPF</sequence>
<feature type="transmembrane region" description="Helical" evidence="1">
    <location>
        <begin position="100"/>
        <end position="120"/>
    </location>
</feature>